<organism evidence="2 3">
    <name type="scientific">Chitinophaga silvatica</name>
    <dbReference type="NCBI Taxonomy" id="2282649"/>
    <lineage>
        <taxon>Bacteria</taxon>
        <taxon>Pseudomonadati</taxon>
        <taxon>Bacteroidota</taxon>
        <taxon>Chitinophagia</taxon>
        <taxon>Chitinophagales</taxon>
        <taxon>Chitinophagaceae</taxon>
        <taxon>Chitinophaga</taxon>
    </lineage>
</organism>
<dbReference type="OrthoDB" id="9858213at2"/>
<keyword evidence="3" id="KW-1185">Reference proteome</keyword>
<accession>A0A3E1Y7Z3</accession>
<name>A0A3E1Y7Z3_9BACT</name>
<comment type="caution">
    <text evidence="2">The sequence shown here is derived from an EMBL/GenBank/DDBJ whole genome shotgun (WGS) entry which is preliminary data.</text>
</comment>
<feature type="signal peptide" evidence="1">
    <location>
        <begin position="1"/>
        <end position="25"/>
    </location>
</feature>
<proteinExistence type="predicted"/>
<evidence type="ECO:0000313" key="3">
    <source>
        <dbReference type="Proteomes" id="UP000260644"/>
    </source>
</evidence>
<reference evidence="2 3" key="1">
    <citation type="submission" date="2018-07" db="EMBL/GenBank/DDBJ databases">
        <title>Chitinophaga K2CV101002-2 sp. nov., isolated from a monsoon evergreen broad-leaved forest soil.</title>
        <authorList>
            <person name="Lv Y."/>
        </authorList>
    </citation>
    <scope>NUCLEOTIDE SEQUENCE [LARGE SCALE GENOMIC DNA]</scope>
    <source>
        <strain evidence="2 3">GDMCC 1.1288</strain>
    </source>
</reference>
<dbReference type="Proteomes" id="UP000260644">
    <property type="component" value="Unassembled WGS sequence"/>
</dbReference>
<feature type="chain" id="PRO_5017586981" evidence="1">
    <location>
        <begin position="26"/>
        <end position="321"/>
    </location>
</feature>
<keyword evidence="1" id="KW-0732">Signal</keyword>
<protein>
    <submittedName>
        <fullName evidence="2">Uncharacterized protein</fullName>
    </submittedName>
</protein>
<dbReference type="EMBL" id="QPMM01000009">
    <property type="protein sequence ID" value="RFS21189.1"/>
    <property type="molecule type" value="Genomic_DNA"/>
</dbReference>
<dbReference type="AlphaFoldDB" id="A0A3E1Y7Z3"/>
<dbReference type="RefSeq" id="WP_116977137.1">
    <property type="nucleotide sequence ID" value="NZ_QPMM01000009.1"/>
</dbReference>
<evidence type="ECO:0000313" key="2">
    <source>
        <dbReference type="EMBL" id="RFS21189.1"/>
    </source>
</evidence>
<evidence type="ECO:0000256" key="1">
    <source>
        <dbReference type="SAM" id="SignalP"/>
    </source>
</evidence>
<sequence>MKDRVNAFLILSLLLCYCISCVEVAQDKNVAKSSPDNIWDTIDHKSELNMNQLIRIGAYNSYISNGGRVYGDSYYNLNDSVRVIVLSYTDRMSCSGKYLVTVNSNTVQSISSQDLSIDCGADTSNGFFKRTYKVISDSTFEIIEYAVGRMIDGTRHEKSRTTKFLIQPNGEIVDSQKVNTQLKTVVVKYKDPKSGCQCEITRFNLDSGIYMKQLTGEYRINKEDADLKCFALDLWVYNHKLSLDSVYYSNVQNKDLLYIGGFIEGNYVKKENIVKLKLSFINEALNSSRPSDHTFTIEYNLVTHKFGKVELDFDDEDFDLF</sequence>
<gene>
    <name evidence="2" type="ORF">DVR12_17805</name>
</gene>